<evidence type="ECO:0000313" key="3">
    <source>
        <dbReference type="EMBL" id="GAA3389579.1"/>
    </source>
</evidence>
<organism evidence="3 4">
    <name type="scientific">Cryptosporangium minutisporangium</name>
    <dbReference type="NCBI Taxonomy" id="113569"/>
    <lineage>
        <taxon>Bacteria</taxon>
        <taxon>Bacillati</taxon>
        <taxon>Actinomycetota</taxon>
        <taxon>Actinomycetes</taxon>
        <taxon>Cryptosporangiales</taxon>
        <taxon>Cryptosporangiaceae</taxon>
        <taxon>Cryptosporangium</taxon>
    </lineage>
</organism>
<feature type="transmembrane region" description="Helical" evidence="2">
    <location>
        <begin position="7"/>
        <end position="25"/>
    </location>
</feature>
<accession>A0ABP6SZS7</accession>
<keyword evidence="2" id="KW-0812">Transmembrane</keyword>
<sequence length="97" mass="9793">MIASQTFARAVVTLACGVGLLFLLSPDAGGGALAFVALAVLGALALRGLGVRLPTSTPAILAAGARRAECRGAPRHRDPDARGRRSRPRAPSPVPAA</sequence>
<evidence type="ECO:0000313" key="4">
    <source>
        <dbReference type="Proteomes" id="UP001501676"/>
    </source>
</evidence>
<dbReference type="RefSeq" id="WP_345729704.1">
    <property type="nucleotide sequence ID" value="NZ_BAAAYN010000025.1"/>
</dbReference>
<proteinExistence type="predicted"/>
<protein>
    <submittedName>
        <fullName evidence="3">Uncharacterized protein</fullName>
    </submittedName>
</protein>
<reference evidence="4" key="1">
    <citation type="journal article" date="2019" name="Int. J. Syst. Evol. Microbiol.">
        <title>The Global Catalogue of Microorganisms (GCM) 10K type strain sequencing project: providing services to taxonomists for standard genome sequencing and annotation.</title>
        <authorList>
            <consortium name="The Broad Institute Genomics Platform"/>
            <consortium name="The Broad Institute Genome Sequencing Center for Infectious Disease"/>
            <person name="Wu L."/>
            <person name="Ma J."/>
        </authorList>
    </citation>
    <scope>NUCLEOTIDE SEQUENCE [LARGE SCALE GENOMIC DNA]</scope>
    <source>
        <strain evidence="4">JCM 9458</strain>
    </source>
</reference>
<comment type="caution">
    <text evidence="3">The sequence shown here is derived from an EMBL/GenBank/DDBJ whole genome shotgun (WGS) entry which is preliminary data.</text>
</comment>
<evidence type="ECO:0000256" key="2">
    <source>
        <dbReference type="SAM" id="Phobius"/>
    </source>
</evidence>
<evidence type="ECO:0000256" key="1">
    <source>
        <dbReference type="SAM" id="MobiDB-lite"/>
    </source>
</evidence>
<feature type="transmembrane region" description="Helical" evidence="2">
    <location>
        <begin position="31"/>
        <end position="49"/>
    </location>
</feature>
<keyword evidence="2" id="KW-1133">Transmembrane helix</keyword>
<name>A0ABP6SZS7_9ACTN</name>
<keyword evidence="2" id="KW-0472">Membrane</keyword>
<gene>
    <name evidence="3" type="ORF">GCM10020369_40210</name>
</gene>
<dbReference type="EMBL" id="BAAAYN010000025">
    <property type="protein sequence ID" value="GAA3389579.1"/>
    <property type="molecule type" value="Genomic_DNA"/>
</dbReference>
<keyword evidence="4" id="KW-1185">Reference proteome</keyword>
<feature type="region of interest" description="Disordered" evidence="1">
    <location>
        <begin position="70"/>
        <end position="97"/>
    </location>
</feature>
<dbReference type="Proteomes" id="UP001501676">
    <property type="component" value="Unassembled WGS sequence"/>
</dbReference>
<feature type="compositionally biased region" description="Basic and acidic residues" evidence="1">
    <location>
        <begin position="70"/>
        <end position="83"/>
    </location>
</feature>